<gene>
    <name evidence="3" type="ORF">SDC9_143805</name>
</gene>
<organism evidence="3">
    <name type="scientific">bioreactor metagenome</name>
    <dbReference type="NCBI Taxonomy" id="1076179"/>
    <lineage>
        <taxon>unclassified sequences</taxon>
        <taxon>metagenomes</taxon>
        <taxon>ecological metagenomes</taxon>
    </lineage>
</organism>
<evidence type="ECO:0000313" key="3">
    <source>
        <dbReference type="EMBL" id="MPM96640.1"/>
    </source>
</evidence>
<dbReference type="InterPro" id="IPR024560">
    <property type="entry name" value="UPF0313_C"/>
</dbReference>
<dbReference type="PANTHER" id="PTHR32331:SF0">
    <property type="entry name" value="UPF0313 PROTEIN YGIQ"/>
    <property type="match status" value="1"/>
</dbReference>
<evidence type="ECO:0000259" key="2">
    <source>
        <dbReference type="Pfam" id="PF11842"/>
    </source>
</evidence>
<feature type="domain" description="UPF0313" evidence="2">
    <location>
        <begin position="96"/>
        <end position="143"/>
    </location>
</feature>
<proteinExistence type="predicted"/>
<protein>
    <recommendedName>
        <fullName evidence="2">UPF0313 domain-containing protein</fullName>
    </recommendedName>
</protein>
<feature type="compositionally biased region" description="Basic residues" evidence="1">
    <location>
        <begin position="136"/>
        <end position="155"/>
    </location>
</feature>
<sequence>MLLDKKSGFFRKLVSDHVSGQLKVAPEHCSPQVLGLMGKPPIEVYEKFKDEYFRLCAECGKEQYLVPYLMSSHPGSTEKDAQILHEYIKTWGYDPEQVQDFYPTPGTASTCMFWTGLDPFTGKPVYVPRSPEEKRTQKKLLHVERKNHRTKKDHN</sequence>
<dbReference type="InterPro" id="IPR022946">
    <property type="entry name" value="UPF0313"/>
</dbReference>
<reference evidence="3" key="1">
    <citation type="submission" date="2019-08" db="EMBL/GenBank/DDBJ databases">
        <authorList>
            <person name="Kucharzyk K."/>
            <person name="Murdoch R.W."/>
            <person name="Higgins S."/>
            <person name="Loffler F."/>
        </authorList>
    </citation>
    <scope>NUCLEOTIDE SEQUENCE</scope>
</reference>
<evidence type="ECO:0000256" key="1">
    <source>
        <dbReference type="SAM" id="MobiDB-lite"/>
    </source>
</evidence>
<dbReference type="PANTHER" id="PTHR32331">
    <property type="entry name" value="UPF0313 PROTEIN YGIQ"/>
    <property type="match status" value="1"/>
</dbReference>
<feature type="region of interest" description="Disordered" evidence="1">
    <location>
        <begin position="125"/>
        <end position="155"/>
    </location>
</feature>
<dbReference type="EMBL" id="VSSQ01042998">
    <property type="protein sequence ID" value="MPM96640.1"/>
    <property type="molecule type" value="Genomic_DNA"/>
</dbReference>
<dbReference type="Pfam" id="PF11842">
    <property type="entry name" value="DUF3362"/>
    <property type="match status" value="1"/>
</dbReference>
<comment type="caution">
    <text evidence="3">The sequence shown here is derived from an EMBL/GenBank/DDBJ whole genome shotgun (WGS) entry which is preliminary data.</text>
</comment>
<accession>A0A645E4E0</accession>
<dbReference type="AlphaFoldDB" id="A0A645E4E0"/>
<name>A0A645E4E0_9ZZZZ</name>